<organism evidence="2 3">
    <name type="scientific">Ectopseudomonas toyotomiensis</name>
    <dbReference type="NCBI Taxonomy" id="554344"/>
    <lineage>
        <taxon>Bacteria</taxon>
        <taxon>Pseudomonadati</taxon>
        <taxon>Pseudomonadota</taxon>
        <taxon>Gammaproteobacteria</taxon>
        <taxon>Pseudomonadales</taxon>
        <taxon>Pseudomonadaceae</taxon>
        <taxon>Ectopseudomonas</taxon>
    </lineage>
</organism>
<reference evidence="2" key="1">
    <citation type="submission" date="2022-09" db="EMBL/GenBank/DDBJ databases">
        <title>Intensive care unit water sources are persistently colonized with multi-drug resistant bacteria and are the site of extensive horizontal gene transfer of antibiotic resistance genes.</title>
        <authorList>
            <person name="Diorio-Toth L."/>
        </authorList>
    </citation>
    <scope>NUCLEOTIDE SEQUENCE</scope>
    <source>
        <strain evidence="2">GD03863</strain>
    </source>
</reference>
<proteinExistence type="predicted"/>
<name>A0AA42LMK5_9GAMM</name>
<protein>
    <recommendedName>
        <fullName evidence="1">HTH domain-containing protein</fullName>
    </recommendedName>
</protein>
<feature type="domain" description="HTH" evidence="1">
    <location>
        <begin position="695"/>
        <end position="764"/>
    </location>
</feature>
<gene>
    <name evidence="2" type="ORF">N5D41_23510</name>
</gene>
<evidence type="ECO:0000259" key="1">
    <source>
        <dbReference type="Pfam" id="PF24407"/>
    </source>
</evidence>
<evidence type="ECO:0000313" key="2">
    <source>
        <dbReference type="EMBL" id="MDH0704448.1"/>
    </source>
</evidence>
<accession>A0AA42LMK5</accession>
<comment type="caution">
    <text evidence="2">The sequence shown here is derived from an EMBL/GenBank/DDBJ whole genome shotgun (WGS) entry which is preliminary data.</text>
</comment>
<dbReference type="EMBL" id="JAOCDH010000041">
    <property type="protein sequence ID" value="MDH0704448.1"/>
    <property type="molecule type" value="Genomic_DNA"/>
</dbReference>
<sequence>MSQDIEEVAEEFRSSRSTQADNILLVAQRFDETSKVLEKVERIVSKGEANGILFGELAGADSAIIDSEALSRLEVVIRSRFFKGFDSERSVRRILSSLEEGDLVRVSNPVKSRIYGWCARLLTVVDVGLADSLIKKGTSLGDDESLEVALAFVKAKKGDVASAIEFLANVDSKIYRSAALIIVNNHNGSREAYRWFNGAGLSINDLDPDGKIVALNVCMDIDEWAVALNFVSELSDSDYIAAPALAYLSALVHLAQVVPSEQRHLVLQPPPFDSATFALAGGPADIEHRNKAIELYGKGAEFASQLGLFDVANIASDTALWLALRDSEKKASAIAELEKSMRDDRHSLRRLPLAFQFGLSVDLSAVEREIERQTTLSAGKSTDAAVARLALAFRQGTPNKFLEYIDKHRDQLFGQLNSKAIGFYEVEMLVRSGQLKRARERIEALTSQGLTDIEKIRLVRMVDEATGIDPVEQRLSIYEMSRSLGDLRNLVDALEQKHDWAEVAKYGEMVFNDTRDLSDFERLVSALYSSEDVDRALNLLEDYPIFLQQSEKMKVQKCWILYELGVFSAASELLRELRSKGDCVEYRQLAISIAVTSGDWESLQIYVESEWAARNDRSAEDLLKVAKLAEHIQSPRLKELVYEVARRDSSNPAILLGCYSIATESGWENDAEVFSWLKAAASLSDESGPVQKISLQELFERQPAWERRESETWMLHSEGKLPIAAVASLLNRSFFSMYVLPALANDNLSDVRRRNLIYAFSGARKVITFEPNSIALDSTSLLTLQMLGLTQQVIEAFSEVVIPHGFFRWLFEERQKIPFHQPSKVADANEIRRYVSDGSIRLFEPTTVAASDLLSEVDESLALMLSEVAASRVDGEVNSLVVRSSPVHRVGSLVQEEAELAGYEDCLCSCTSVVQELLNKGILTAAKSEECIAYLSLREQSWANISAIGSVSSLILDDVSVSYFQHLGILQKICRAGFIVYVSARELEEADGLIAYDSQASIIKTLVDDLRIALRNGISSGKIKVDRLIRGGEESESDLNANPSFDLMRLRRPVDLIASDDRFINRYSYADLDTGKVGVVNSIDIVFSIYSKGKISKEELYECLTKLRRFGMLFVPLDSSELKSYLQISRVNEGVLLEGAELRAVRESYLRIVMSDAVQFSQEKIWLEGFLEACIEAMKSLWYEGCDEHSAIVKSDWLLELLDVRKLAHIYKEPHESVIERYSAQVTALMLTPIDLPVGVREMYWKWYENSVLLPIKDNDPPFYSKLVTRAVNIIDIGLRYDPLDAEAFNG</sequence>
<dbReference type="RefSeq" id="WP_196458578.1">
    <property type="nucleotide sequence ID" value="NZ_JACFYY010000006.1"/>
</dbReference>
<dbReference type="Proteomes" id="UP001161137">
    <property type="component" value="Unassembled WGS sequence"/>
</dbReference>
<dbReference type="InterPro" id="IPR056620">
    <property type="entry name" value="HTH_next_PIN-TPR-GreABC"/>
</dbReference>
<evidence type="ECO:0000313" key="3">
    <source>
        <dbReference type="Proteomes" id="UP001161137"/>
    </source>
</evidence>
<dbReference type="Pfam" id="PF24407">
    <property type="entry name" value="HTH_upst_double_PIN"/>
    <property type="match status" value="1"/>
</dbReference>